<gene>
    <name evidence="8" type="ORF">COO91_02028</name>
</gene>
<dbReference type="SUPFAM" id="SSF47823">
    <property type="entry name" value="lambda integrase-like, N-terminal domain"/>
    <property type="match status" value="1"/>
</dbReference>
<dbReference type="Gene3D" id="1.10.443.10">
    <property type="entry name" value="Intergrase catalytic core"/>
    <property type="match status" value="1"/>
</dbReference>
<evidence type="ECO:0000256" key="4">
    <source>
        <dbReference type="ARBA" id="ARBA00023172"/>
    </source>
</evidence>
<dbReference type="Gene3D" id="1.10.150.130">
    <property type="match status" value="1"/>
</dbReference>
<dbReference type="InterPro" id="IPR011010">
    <property type="entry name" value="DNA_brk_join_enz"/>
</dbReference>
<dbReference type="Pfam" id="PF02899">
    <property type="entry name" value="Phage_int_SAM_1"/>
    <property type="match status" value="1"/>
</dbReference>
<dbReference type="Pfam" id="PF00589">
    <property type="entry name" value="Phage_integrase"/>
    <property type="match status" value="1"/>
</dbReference>
<dbReference type="GO" id="GO:0015074">
    <property type="term" value="P:DNA integration"/>
    <property type="evidence" value="ECO:0007669"/>
    <property type="project" value="UniProtKB-KW"/>
</dbReference>
<evidence type="ECO:0000313" key="8">
    <source>
        <dbReference type="EMBL" id="AUB36127.1"/>
    </source>
</evidence>
<dbReference type="AlphaFoldDB" id="A0A2K8SL40"/>
<evidence type="ECO:0000256" key="1">
    <source>
        <dbReference type="ARBA" id="ARBA00008857"/>
    </source>
</evidence>
<keyword evidence="9" id="KW-1185">Reference proteome</keyword>
<dbReference type="Proteomes" id="UP000232003">
    <property type="component" value="Chromosome"/>
</dbReference>
<name>A0A2K8SL40_9NOSO</name>
<evidence type="ECO:0000313" key="9">
    <source>
        <dbReference type="Proteomes" id="UP000232003"/>
    </source>
</evidence>
<proteinExistence type="inferred from homology"/>
<keyword evidence="3 5" id="KW-0238">DNA-binding</keyword>
<dbReference type="InterPro" id="IPR044068">
    <property type="entry name" value="CB"/>
</dbReference>
<dbReference type="PROSITE" id="PS51898">
    <property type="entry name" value="TYR_RECOMBINASE"/>
    <property type="match status" value="1"/>
</dbReference>
<feature type="domain" description="Core-binding (CB)" evidence="7">
    <location>
        <begin position="12"/>
        <end position="106"/>
    </location>
</feature>
<evidence type="ECO:0000256" key="2">
    <source>
        <dbReference type="ARBA" id="ARBA00022908"/>
    </source>
</evidence>
<dbReference type="OrthoDB" id="550438at2"/>
<dbReference type="InterPro" id="IPR004107">
    <property type="entry name" value="Integrase_SAM-like_N"/>
</dbReference>
<dbReference type="GO" id="GO:0003677">
    <property type="term" value="F:DNA binding"/>
    <property type="evidence" value="ECO:0007669"/>
    <property type="project" value="UniProtKB-UniRule"/>
</dbReference>
<organism evidence="8 9">
    <name type="scientific">Nostoc flagelliforme CCNUN1</name>
    <dbReference type="NCBI Taxonomy" id="2038116"/>
    <lineage>
        <taxon>Bacteria</taxon>
        <taxon>Bacillati</taxon>
        <taxon>Cyanobacteriota</taxon>
        <taxon>Cyanophyceae</taxon>
        <taxon>Nostocales</taxon>
        <taxon>Nostocaceae</taxon>
        <taxon>Nostoc</taxon>
    </lineage>
</organism>
<dbReference type="InterPro" id="IPR010998">
    <property type="entry name" value="Integrase_recombinase_N"/>
</dbReference>
<dbReference type="InterPro" id="IPR013762">
    <property type="entry name" value="Integrase-like_cat_sf"/>
</dbReference>
<dbReference type="SUPFAM" id="SSF56349">
    <property type="entry name" value="DNA breaking-rejoining enzymes"/>
    <property type="match status" value="1"/>
</dbReference>
<dbReference type="PANTHER" id="PTHR30349:SF64">
    <property type="entry name" value="PROPHAGE INTEGRASE INTD-RELATED"/>
    <property type="match status" value="1"/>
</dbReference>
<reference evidence="8 9" key="1">
    <citation type="submission" date="2017-11" db="EMBL/GenBank/DDBJ databases">
        <title>Complete genome of a free-living desiccation-tolerant cyanobacterium and its photosynthetic adaptation to extreme terrestrial habitat.</title>
        <authorList>
            <person name="Shang J."/>
        </authorList>
    </citation>
    <scope>NUCLEOTIDE SEQUENCE [LARGE SCALE GENOMIC DNA]</scope>
    <source>
        <strain evidence="8 9">CCNUN1</strain>
    </source>
</reference>
<sequence length="322" mass="35903">MSNLATKSSFSDFTSGHEQDLLAEHLADTRSPNTRRAYAWDLKDFFLTATNSEPTPALLAEFLGMKRDTAVAVVLKYKSSLIERGLKEATVNRRLSAVRSLVSYARKVGKCEWGLQDVYGEKVQTYRDTSGVDKEDWVQVIAVPDRNTLKGKRDYALLRLLWDNVLRRDEICQLNIADYDPSRRTLWILGKGRGTQKQKVTLSVSGSEAITAWLADRGDCKQQDPLFIALDNACYGQRLGGSGLYYLVSTICSQAGIEKLMSPHRVRHSGITTALDATGGDARKVQRLSRHAKLDTLMIYDDNRRNQQGEVTDLLAAAAPGE</sequence>
<comment type="similarity">
    <text evidence="1">Belongs to the 'phage' integrase family.</text>
</comment>
<accession>A0A2K8SL40</accession>
<dbReference type="RefSeq" id="WP_100898136.1">
    <property type="nucleotide sequence ID" value="NZ_CAWNNC010000001.1"/>
</dbReference>
<keyword evidence="2" id="KW-0229">DNA integration</keyword>
<evidence type="ECO:0000259" key="7">
    <source>
        <dbReference type="PROSITE" id="PS51900"/>
    </source>
</evidence>
<dbReference type="PANTHER" id="PTHR30349">
    <property type="entry name" value="PHAGE INTEGRASE-RELATED"/>
    <property type="match status" value="1"/>
</dbReference>
<dbReference type="InterPro" id="IPR002104">
    <property type="entry name" value="Integrase_catalytic"/>
</dbReference>
<evidence type="ECO:0000256" key="3">
    <source>
        <dbReference type="ARBA" id="ARBA00023125"/>
    </source>
</evidence>
<feature type="domain" description="Tyr recombinase" evidence="6">
    <location>
        <begin position="127"/>
        <end position="313"/>
    </location>
</feature>
<dbReference type="CDD" id="cd01195">
    <property type="entry name" value="INT_C_like_5"/>
    <property type="match status" value="1"/>
</dbReference>
<dbReference type="GO" id="GO:0006310">
    <property type="term" value="P:DNA recombination"/>
    <property type="evidence" value="ECO:0007669"/>
    <property type="project" value="UniProtKB-KW"/>
</dbReference>
<dbReference type="EMBL" id="CP024785">
    <property type="protein sequence ID" value="AUB36127.1"/>
    <property type="molecule type" value="Genomic_DNA"/>
</dbReference>
<dbReference type="PROSITE" id="PS51900">
    <property type="entry name" value="CB"/>
    <property type="match status" value="1"/>
</dbReference>
<dbReference type="KEGG" id="nfl:COO91_02028"/>
<evidence type="ECO:0000259" key="6">
    <source>
        <dbReference type="PROSITE" id="PS51898"/>
    </source>
</evidence>
<dbReference type="InterPro" id="IPR050090">
    <property type="entry name" value="Tyrosine_recombinase_XerCD"/>
</dbReference>
<keyword evidence="4" id="KW-0233">DNA recombination</keyword>
<protein>
    <submittedName>
        <fullName evidence="8">XerC, integrase/recombinase XerC</fullName>
    </submittedName>
</protein>
<evidence type="ECO:0000256" key="5">
    <source>
        <dbReference type="PROSITE-ProRule" id="PRU01248"/>
    </source>
</evidence>